<evidence type="ECO:0000313" key="4">
    <source>
        <dbReference type="EMBL" id="NHZ83010.1"/>
    </source>
</evidence>
<organism evidence="4 5">
    <name type="scientific">Massilia frigida</name>
    <dbReference type="NCBI Taxonomy" id="2609281"/>
    <lineage>
        <taxon>Bacteria</taxon>
        <taxon>Pseudomonadati</taxon>
        <taxon>Pseudomonadota</taxon>
        <taxon>Betaproteobacteria</taxon>
        <taxon>Burkholderiales</taxon>
        <taxon>Oxalobacteraceae</taxon>
        <taxon>Telluria group</taxon>
        <taxon>Massilia</taxon>
    </lineage>
</organism>
<evidence type="ECO:0000313" key="5">
    <source>
        <dbReference type="Proteomes" id="UP000621455"/>
    </source>
</evidence>
<dbReference type="Gene3D" id="1.20.120.1220">
    <property type="match status" value="1"/>
</dbReference>
<evidence type="ECO:0000256" key="1">
    <source>
        <dbReference type="ARBA" id="ARBA00005801"/>
    </source>
</evidence>
<gene>
    <name evidence="4" type="ORF">F2P44_27585</name>
</gene>
<feature type="transmembrane region" description="Helical" evidence="2">
    <location>
        <begin position="85"/>
        <end position="110"/>
    </location>
</feature>
<sequence length="272" mass="29829">MLHVKQRPLNRTRAGHLYYAAWSARPIRSPKNQEHRPIRNRTSGRFAAEPVYIYSLHRSRQRRQAWRDRPPQHHRRVIMDETASFFELLGMLVSNPRTGVLLALLVAAAVCDYRSFRIPNLITGGGILFALVYNSVVPPYWHAGWSWAPAGMLLGFGAMLPLYAIGVMGAGDVKLMAMVGAFLGVDATLYALLFCIITAGIAALAFGLRKRVMGRMLANAGGAMRGMLWSAIACGKPQLAPGVMPSVGKLAYGISIAFGTTSYLVAQQFNLV</sequence>
<evidence type="ECO:0000259" key="3">
    <source>
        <dbReference type="Pfam" id="PF01478"/>
    </source>
</evidence>
<keyword evidence="5" id="KW-1185">Reference proteome</keyword>
<dbReference type="Proteomes" id="UP000621455">
    <property type="component" value="Unassembled WGS sequence"/>
</dbReference>
<comment type="similarity">
    <text evidence="1">Belongs to the peptidase A24 family.</text>
</comment>
<name>A0ABX0NC21_9BURK</name>
<dbReference type="InterPro" id="IPR050882">
    <property type="entry name" value="Prepilin_peptidase/N-MTase"/>
</dbReference>
<feature type="transmembrane region" description="Helical" evidence="2">
    <location>
        <begin position="145"/>
        <end position="167"/>
    </location>
</feature>
<dbReference type="PANTHER" id="PTHR30487">
    <property type="entry name" value="TYPE 4 PREPILIN-LIKE PROTEINS LEADER PEPTIDE-PROCESSING ENZYME"/>
    <property type="match status" value="1"/>
</dbReference>
<keyword evidence="2" id="KW-0812">Transmembrane</keyword>
<feature type="domain" description="Prepilin type IV endopeptidase peptidase" evidence="3">
    <location>
        <begin position="100"/>
        <end position="203"/>
    </location>
</feature>
<dbReference type="InterPro" id="IPR000045">
    <property type="entry name" value="Prepilin_IV_endopep_pep"/>
</dbReference>
<reference evidence="4 5" key="1">
    <citation type="submission" date="2019-10" db="EMBL/GenBank/DDBJ databases">
        <title>Taxonomy of Antarctic Massilia spp.: description of Massilia rubra sp. nov., Massilia aquatica sp. nov., Massilia mucilaginosa sp. nov., Massilia frigida sp. nov. isolated from streams, lakes and regoliths.</title>
        <authorList>
            <person name="Holochova P."/>
            <person name="Sedlacek I."/>
            <person name="Kralova S."/>
            <person name="Maslanova I."/>
            <person name="Busse H.-J."/>
            <person name="Stankova E."/>
            <person name="Vrbovska V."/>
            <person name="Kovarovic V."/>
            <person name="Bartak M."/>
            <person name="Svec P."/>
            <person name="Pantucek R."/>
        </authorList>
    </citation>
    <scope>NUCLEOTIDE SEQUENCE [LARGE SCALE GENOMIC DNA]</scope>
    <source>
        <strain evidence="4 5">CCM 8695</strain>
    </source>
</reference>
<dbReference type="PANTHER" id="PTHR30487:SF0">
    <property type="entry name" value="PREPILIN LEADER PEPTIDASE_N-METHYLTRANSFERASE-RELATED"/>
    <property type="match status" value="1"/>
</dbReference>
<dbReference type="Pfam" id="PF01478">
    <property type="entry name" value="Peptidase_A24"/>
    <property type="match status" value="1"/>
</dbReference>
<keyword evidence="2" id="KW-0472">Membrane</keyword>
<evidence type="ECO:0000256" key="2">
    <source>
        <dbReference type="SAM" id="Phobius"/>
    </source>
</evidence>
<keyword evidence="2" id="KW-1133">Transmembrane helix</keyword>
<feature type="transmembrane region" description="Helical" evidence="2">
    <location>
        <begin position="116"/>
        <end position="133"/>
    </location>
</feature>
<protein>
    <submittedName>
        <fullName evidence="4">Prepilin peptidase</fullName>
    </submittedName>
</protein>
<proteinExistence type="inferred from homology"/>
<comment type="caution">
    <text evidence="4">The sequence shown here is derived from an EMBL/GenBank/DDBJ whole genome shotgun (WGS) entry which is preliminary data.</text>
</comment>
<accession>A0ABX0NC21</accession>
<feature type="transmembrane region" description="Helical" evidence="2">
    <location>
        <begin position="187"/>
        <end position="208"/>
    </location>
</feature>
<dbReference type="EMBL" id="WHJG01000042">
    <property type="protein sequence ID" value="NHZ83010.1"/>
    <property type="molecule type" value="Genomic_DNA"/>
</dbReference>